<dbReference type="PANTHER" id="PTHR45527">
    <property type="entry name" value="NONRIBOSOMAL PEPTIDE SYNTHETASE"/>
    <property type="match status" value="1"/>
</dbReference>
<dbReference type="PROSITE" id="PS00012">
    <property type="entry name" value="PHOSPHOPANTETHEINE"/>
    <property type="match status" value="1"/>
</dbReference>
<organism evidence="6 7">
    <name type="scientific">Gordonia pseudamarae</name>
    <dbReference type="NCBI Taxonomy" id="2831662"/>
    <lineage>
        <taxon>Bacteria</taxon>
        <taxon>Bacillati</taxon>
        <taxon>Actinomycetota</taxon>
        <taxon>Actinomycetes</taxon>
        <taxon>Mycobacteriales</taxon>
        <taxon>Gordoniaceae</taxon>
        <taxon>Gordonia</taxon>
    </lineage>
</organism>
<dbReference type="InterPro" id="IPR045851">
    <property type="entry name" value="AMP-bd_C_sf"/>
</dbReference>
<dbReference type="InterPro" id="IPR010071">
    <property type="entry name" value="AA_adenyl_dom"/>
</dbReference>
<dbReference type="Gene3D" id="3.40.50.980">
    <property type="match status" value="2"/>
</dbReference>
<dbReference type="InterPro" id="IPR009081">
    <property type="entry name" value="PP-bd_ACP"/>
</dbReference>
<keyword evidence="7" id="KW-1185">Reference proteome</keyword>
<feature type="domain" description="Carrier" evidence="5">
    <location>
        <begin position="950"/>
        <end position="1025"/>
    </location>
</feature>
<dbReference type="RefSeq" id="WP_213248096.1">
    <property type="nucleotide sequence ID" value="NZ_CP045806.1"/>
</dbReference>
<dbReference type="Gene3D" id="3.30.300.30">
    <property type="match status" value="2"/>
</dbReference>
<evidence type="ECO:0000313" key="7">
    <source>
        <dbReference type="Proteomes" id="UP001059836"/>
    </source>
</evidence>
<evidence type="ECO:0000259" key="5">
    <source>
        <dbReference type="PROSITE" id="PS50075"/>
    </source>
</evidence>
<feature type="region of interest" description="Disordered" evidence="4">
    <location>
        <begin position="923"/>
        <end position="952"/>
    </location>
</feature>
<dbReference type="EMBL" id="CP045809">
    <property type="protein sequence ID" value="QHN34695.1"/>
    <property type="molecule type" value="Genomic_DNA"/>
</dbReference>
<dbReference type="InterPro" id="IPR020845">
    <property type="entry name" value="AMP-binding_CS"/>
</dbReference>
<evidence type="ECO:0000256" key="4">
    <source>
        <dbReference type="SAM" id="MobiDB-lite"/>
    </source>
</evidence>
<dbReference type="InterPro" id="IPR006162">
    <property type="entry name" value="Ppantetheine_attach_site"/>
</dbReference>
<dbReference type="Pfam" id="PF00668">
    <property type="entry name" value="Condensation"/>
    <property type="match status" value="3"/>
</dbReference>
<dbReference type="Gene3D" id="1.10.1200.10">
    <property type="entry name" value="ACP-like"/>
    <property type="match status" value="2"/>
</dbReference>
<sequence length="2581" mass="274322">MKIAEIMPLTPLQEGLLYASTLSDSGPDPYTVQADLGIDGDLDPRLLHRSAQAVLERHPNLRTAFRRRKNGMPVALVLDGAEIGWAEYDLTDMSETDALRRWHELRDRDRDNRFDPGTPPLLRLTLARIAPRSWRVLITNHHLILDGWSSPLLVRDIFAAYAAGGDTGDLPPVRSYRDFLAWLNDRDTGAALNRWRQVLGATPSATLLAPDTAATLGSRPAELRIDDLGDLTDRLTARARAEGTTTAALVQTAWGLTLGLDTGRGDVLFGITVSGRSPDFDGAESIVGMTLGAVPVRVEAHPWDQLTDVVRRVGAAQTAVMDDQWVGLPAIAGAVGLGEMFDTLLVFENHPLSAGTLGETMTAAGLAITTIEPQDSTHYPLTLQVIPHPTMQIRLHYLPEAVSVARRDRLARTLVAVLTALADAPSTPVAGLPVLDEREAARVRALGTGAALAAPSLDDLLSVAPGDEVAVIAAGDSITWTELDARVRALTQRLADAGIGPESIVALALARRTDTVTAVLAILRSGAAILPVALDYPTDFITFVLGDARPDLVVVDGRTPVPGTDGLSLLVVGDAAPGNPVTRRPAGERTARPDNLAYLLYTSGSTGTPKAVAGTRAGLAARLAWAREQWPPAGPDVRLVKSSLSFIDGLTELLGAVTARAPMIVATDDERLDPIAQAALITEHAVTQVTAVGSLAAELAESAPAACRGITRWILSGETLHSEVAARLRELAPGTTIVNSYGSSEVVGDVTFAVADPETADPVPIGRPVPGTEILVLDDALRPAPVGVVGEIYVRSAQVARGYLRRPALTAERFVAAPDGDGRLFRTGDTGCWDGDGNLEFHGRADGQVKIRGHRVETVGVEAALRAQPGVDDAVVVARPDSTGSLTLWAYVTGDADPIAVRAAVAERLPDYQVPAVRTLDQLPTLPNGKVDRRSLPDPAGPATGHGVRPLAPGTETSIAALFGDLLGRTEVDAELNFFVSGGHSLLATRLAHRIALELETPATVRTVFDHPTVATLAAWVDEYTGEPDEPDVADLPRPDPLPATSAQRRLWALDRLRRDSPHTGQGQTGHGQAEQGNDAVGSAYNLAFVVELDGPLDPAALRSAAQTLVDRHESLRTRLVADDDGNLFQQILPVGTGASVTEHDGPEYVAALERSRNKRFDLAAESPFRLDIAHTGDHRSTVQIVMHHIAGDEWSTPLVFGELAAEYERVLGDGAPPPAPALQYADAALRQERLLDATDSSGIPLRQHERDHWRRELDGLPDELPLPYDRPRPAFGSDSGGTVEFTIDAPTTDALARLTRTLGVTGFMVVHAAVAALWSRLTGGDDIALGTPVAGREDPATRSVIGMFTNTVVLRTRLNGDPTVADLLEQVRQVDLTALEHQLLPFQEVVDAVDPARDVARSPLFQTLVQYRSPISTPDFAGIPARLLPAQATTAKFDLTVEFLENGPGQPLSGRIEFARDLFDEATVQRIAAALTRVLTAMVADPGTRLSRLPLLTDPDRAALIGFNDTAADVPTDADLPILIVRAAHAHPGTPAVIDDDTTLTYSELLRAADNLARRLAGSGVGTDDVVGVDLPRGVALSVSVLAIMRAGAAYLPLDRDHPPARREFILGDARPAAIVTDDDTFAAADAPIVRVDATGTPVTDGPDKTPPPGSLPVARGAYLIYTSGSTGNPKAVVVEHPAIVNRLLWMQARFGLRPGERVLHKTPIGFDVSVWELFWPLICGATIVMAAPGAHREPAAIAEALRRHRITTVHFVPSLLRAFLADTTAGAGEATGELPDLPDLRRILCSGEALTAPLRDGVAQRFAQVRLHNLYGPTEAAVDVTEIDVTETTGTIVPIGAPVWNTGLHVLGRTLDELPIGAWGELYLSGRQLARGYARRAGLTSTRFLACPFGSAGDRMYRTGDVARWTADGVLEYAGRSDGQLKLRGQRVEPGEIERALLSTGHLAQAVVVGHTTVDGRTALVAYGVPSAAQPGDTQTCDTQDPNTQTIAPEQILADIAELLPAHLVPATLTLLDALPVTANGKLDARRLPDPLIAGLGGAVEDPMAAEIAGVFADVLHLDGDAVGSGDDFFALGGDSIVAITVVNRLRRRGLLVDVRELFEQRTVAALAAVVRRDTKTASDDVPERTSPLPLTPIVAQLAGRPGRWQSLAQSITVAVPATVTADDIRRALDAVIARHEALRLRVTSTVPGVWSVQPVAVQSFDTTDILTVHQITDPTPEAFARIAADTHARLDPTTHGTITAAAVFADGEHVRLVLVIHHLAVDAVSWRILLDDLADAADAVAADVDAADKPPALPSPAVPYSRYADAMSELAAAPSTMAELTRWRTLLARSVPITDARDFGVQADLITTAITLDEEHTRRYLSAESVTAAVIADSGSAITAWRTGAGHTAGPVLIDVERHGRDLGDLDLSRTVGWLTTVTPVLFDPAGDDPAASDPAASDPAGPIADELGRPGHSYGLLRHCNARTARALARAPRAQVLVNYLGIMVLSGGGRWQPAPESAWTRTRPADDLGADYAITVDARVERDRDDRGRLVVEVTCSARVFTPTDIEVLVGAVEQAVRARAGRGARQQPNSV</sequence>
<evidence type="ECO:0000313" key="6">
    <source>
        <dbReference type="EMBL" id="QHN34695.1"/>
    </source>
</evidence>
<gene>
    <name evidence="6" type="ORF">GII31_07055</name>
</gene>
<keyword evidence="2" id="KW-0596">Phosphopantetheine</keyword>
<feature type="domain" description="Carrier" evidence="5">
    <location>
        <begin position="2048"/>
        <end position="2121"/>
    </location>
</feature>
<keyword evidence="3" id="KW-0597">Phosphoprotein</keyword>
<dbReference type="Gene3D" id="2.30.38.10">
    <property type="entry name" value="Luciferase, Domain 3"/>
    <property type="match status" value="1"/>
</dbReference>
<dbReference type="NCBIfam" id="TIGR01733">
    <property type="entry name" value="AA-adenyl-dom"/>
    <property type="match status" value="2"/>
</dbReference>
<protein>
    <submittedName>
        <fullName evidence="6">Amino acid adenylation domain-containing protein</fullName>
    </submittedName>
</protein>
<dbReference type="InterPro" id="IPR036736">
    <property type="entry name" value="ACP-like_sf"/>
</dbReference>
<dbReference type="SUPFAM" id="SSF56801">
    <property type="entry name" value="Acetyl-CoA synthetase-like"/>
    <property type="match status" value="2"/>
</dbReference>
<dbReference type="CDD" id="cd05930">
    <property type="entry name" value="A_NRPS"/>
    <property type="match status" value="1"/>
</dbReference>
<dbReference type="SMART" id="SM00823">
    <property type="entry name" value="PKS_PP"/>
    <property type="match status" value="2"/>
</dbReference>
<dbReference type="Gene3D" id="3.30.559.10">
    <property type="entry name" value="Chloramphenicol acetyltransferase-like domain"/>
    <property type="match status" value="3"/>
</dbReference>
<reference evidence="6" key="1">
    <citation type="journal article" date="2021" name="Nat. Microbiol.">
        <title>Cocultivation of an ultrasmall environmental parasitic bacterium with lytic ability against bacteria associated with wastewater foams.</title>
        <authorList>
            <person name="Batinovic S."/>
            <person name="Rose J.J.A."/>
            <person name="Ratcliffe J."/>
            <person name="Seviour R.J."/>
            <person name="Petrovski S."/>
        </authorList>
    </citation>
    <scope>NUCLEOTIDE SEQUENCE</scope>
    <source>
        <strain evidence="6">CON9</strain>
    </source>
</reference>
<dbReference type="PROSITE" id="PS00455">
    <property type="entry name" value="AMP_BINDING"/>
    <property type="match status" value="2"/>
</dbReference>
<feature type="region of interest" description="Disordered" evidence="4">
    <location>
        <begin position="2432"/>
        <end position="2453"/>
    </location>
</feature>
<dbReference type="Pfam" id="PF00550">
    <property type="entry name" value="PP-binding"/>
    <property type="match status" value="2"/>
</dbReference>
<dbReference type="PANTHER" id="PTHR45527:SF1">
    <property type="entry name" value="FATTY ACID SYNTHASE"/>
    <property type="match status" value="1"/>
</dbReference>
<name>A0ABX6IFR2_9ACTN</name>
<proteinExistence type="predicted"/>
<dbReference type="InterPro" id="IPR042099">
    <property type="entry name" value="ANL_N_sf"/>
</dbReference>
<dbReference type="Gene3D" id="3.30.559.30">
    <property type="entry name" value="Nonribosomal peptide synthetase, condensation domain"/>
    <property type="match status" value="3"/>
</dbReference>
<evidence type="ECO:0000256" key="1">
    <source>
        <dbReference type="ARBA" id="ARBA00001957"/>
    </source>
</evidence>
<dbReference type="InterPro" id="IPR025110">
    <property type="entry name" value="AMP-bd_C"/>
</dbReference>
<dbReference type="SUPFAM" id="SSF47336">
    <property type="entry name" value="ACP-like"/>
    <property type="match status" value="2"/>
</dbReference>
<dbReference type="Proteomes" id="UP001059836">
    <property type="component" value="Chromosome"/>
</dbReference>
<accession>A0ABX6IFR2</accession>
<dbReference type="InterPro" id="IPR023213">
    <property type="entry name" value="CAT-like_dom_sf"/>
</dbReference>
<dbReference type="InterPro" id="IPR000873">
    <property type="entry name" value="AMP-dep_synth/lig_dom"/>
</dbReference>
<dbReference type="Pfam" id="PF13193">
    <property type="entry name" value="AMP-binding_C"/>
    <property type="match status" value="2"/>
</dbReference>
<dbReference type="InterPro" id="IPR020806">
    <property type="entry name" value="PKS_PP-bd"/>
</dbReference>
<comment type="cofactor">
    <cofactor evidence="1">
        <name>pantetheine 4'-phosphate</name>
        <dbReference type="ChEBI" id="CHEBI:47942"/>
    </cofactor>
</comment>
<dbReference type="InterPro" id="IPR001242">
    <property type="entry name" value="Condensation_dom"/>
</dbReference>
<evidence type="ECO:0000256" key="3">
    <source>
        <dbReference type="ARBA" id="ARBA00022553"/>
    </source>
</evidence>
<evidence type="ECO:0000256" key="2">
    <source>
        <dbReference type="ARBA" id="ARBA00022450"/>
    </source>
</evidence>
<dbReference type="SUPFAM" id="SSF52777">
    <property type="entry name" value="CoA-dependent acyltransferases"/>
    <property type="match status" value="6"/>
</dbReference>
<dbReference type="Gene3D" id="3.40.50.12780">
    <property type="entry name" value="N-terminal domain of ligase-like"/>
    <property type="match status" value="1"/>
</dbReference>
<dbReference type="PROSITE" id="PS50075">
    <property type="entry name" value="CARRIER"/>
    <property type="match status" value="2"/>
</dbReference>
<dbReference type="Pfam" id="PF00501">
    <property type="entry name" value="AMP-binding"/>
    <property type="match status" value="2"/>
</dbReference>
<dbReference type="SMART" id="SM01294">
    <property type="entry name" value="PKS_PP_betabranch"/>
    <property type="match status" value="1"/>
</dbReference>